<feature type="transmembrane region" description="Helical" evidence="1">
    <location>
        <begin position="63"/>
        <end position="86"/>
    </location>
</feature>
<evidence type="ECO:0000313" key="3">
    <source>
        <dbReference type="Proteomes" id="UP001596039"/>
    </source>
</evidence>
<keyword evidence="1" id="KW-0812">Transmembrane</keyword>
<gene>
    <name evidence="2" type="ORF">ACFPJ4_01880</name>
</gene>
<comment type="caution">
    <text evidence="2">The sequence shown here is derived from an EMBL/GenBank/DDBJ whole genome shotgun (WGS) entry which is preliminary data.</text>
</comment>
<dbReference type="RefSeq" id="WP_386738590.1">
    <property type="nucleotide sequence ID" value="NZ_JBHSMG010000001.1"/>
</dbReference>
<accession>A0ABW0NN11</accession>
<keyword evidence="1" id="KW-1133">Transmembrane helix</keyword>
<dbReference type="EMBL" id="JBHSMG010000001">
    <property type="protein sequence ID" value="MFC5500983.1"/>
    <property type="molecule type" value="Genomic_DNA"/>
</dbReference>
<proteinExistence type="predicted"/>
<organism evidence="2 3">
    <name type="scientific">Lysinimonas soli</name>
    <dbReference type="NCBI Taxonomy" id="1074233"/>
    <lineage>
        <taxon>Bacteria</taxon>
        <taxon>Bacillati</taxon>
        <taxon>Actinomycetota</taxon>
        <taxon>Actinomycetes</taxon>
        <taxon>Micrococcales</taxon>
        <taxon>Microbacteriaceae</taxon>
        <taxon>Lysinimonas</taxon>
    </lineage>
</organism>
<name>A0ABW0NN11_9MICO</name>
<evidence type="ECO:0008006" key="4">
    <source>
        <dbReference type="Google" id="ProtNLM"/>
    </source>
</evidence>
<evidence type="ECO:0000256" key="1">
    <source>
        <dbReference type="SAM" id="Phobius"/>
    </source>
</evidence>
<reference evidence="3" key="1">
    <citation type="journal article" date="2019" name="Int. J. Syst. Evol. Microbiol.">
        <title>The Global Catalogue of Microorganisms (GCM) 10K type strain sequencing project: providing services to taxonomists for standard genome sequencing and annotation.</title>
        <authorList>
            <consortium name="The Broad Institute Genomics Platform"/>
            <consortium name="The Broad Institute Genome Sequencing Center for Infectious Disease"/>
            <person name="Wu L."/>
            <person name="Ma J."/>
        </authorList>
    </citation>
    <scope>NUCLEOTIDE SEQUENCE [LARGE SCALE GENOMIC DNA]</scope>
    <source>
        <strain evidence="3">CGMCC 4.6997</strain>
    </source>
</reference>
<keyword evidence="3" id="KW-1185">Reference proteome</keyword>
<protein>
    <recommendedName>
        <fullName evidence="4">PH domain-containing protein</fullName>
    </recommendedName>
</protein>
<evidence type="ECO:0000313" key="2">
    <source>
        <dbReference type="EMBL" id="MFC5500983.1"/>
    </source>
</evidence>
<dbReference type="Proteomes" id="UP001596039">
    <property type="component" value="Unassembled WGS sequence"/>
</dbReference>
<keyword evidence="1" id="KW-0472">Membrane</keyword>
<sequence>MTNGLQRATAALTSDERILWSGVPDASVLLSPVDVLLIPFSLLWTGFAVFWEYTALAQSKAPGFFPFFGGVFVAIGLYFVFFRFVVGNYRRRTTSYVLTNRRAIVVGARTLRSVSVDPNTLSTSWSRDSRRVSVNFGFQQGQTIRGVFGRSTLSMSAMTGPFTGWDPLNLNPTPIVFQDVVDPAGLEGALAELAAG</sequence>
<feature type="transmembrane region" description="Helical" evidence="1">
    <location>
        <begin position="27"/>
        <end position="51"/>
    </location>
</feature>